<keyword evidence="2" id="KW-1185">Reference proteome</keyword>
<sequence>MKALRMVALLVSVVLVAVVAWAVVRRATGPDRDGDPVAGCVGEQTRVSGVIGSEKSPYLNDPRVLARLSCLGLTLVVDSKGSRDMVNTLSNDAHPYDFAFPSSTSTAEKIQQLRGVNDTYKPFSSVMVVATWNPVVTLLKGAGVVTTVQDRPVVDVNALVELARKGTRWNQLKGNESSPNNKVVLLRTTDPKDSGSAIQFVSIASAALNGGRPVSSPADVAKVLPDMCRLMAYQGTKEETSQDLFEQYLSDKAVRSPIALIYEQQFLDSTSAITVPPDGEHVMLFPNPTVYARHTVVPFTDAGNQLGRALDSDEQLQNLAAEYGFRLDGQALTDRPEPPVVQEPPEYELLESMLLELEKNPSFDDTTGKCAK</sequence>
<gene>
    <name evidence="1" type="ORF">J2S43_000790</name>
</gene>
<accession>A0ABT9MLG6</accession>
<proteinExistence type="predicted"/>
<dbReference type="EMBL" id="JAUSRA010000001">
    <property type="protein sequence ID" value="MDP9792278.1"/>
    <property type="molecule type" value="Genomic_DNA"/>
</dbReference>
<reference evidence="1 2" key="1">
    <citation type="submission" date="2023-07" db="EMBL/GenBank/DDBJ databases">
        <title>Sequencing the genomes of 1000 actinobacteria strains.</title>
        <authorList>
            <person name="Klenk H.-P."/>
        </authorList>
    </citation>
    <scope>NUCLEOTIDE SEQUENCE [LARGE SCALE GENOMIC DNA]</scope>
    <source>
        <strain evidence="1 2">DSM 44710</strain>
    </source>
</reference>
<dbReference type="RefSeq" id="WP_306827176.1">
    <property type="nucleotide sequence ID" value="NZ_JAUSRA010000001.1"/>
</dbReference>
<name>A0ABT9MLG6_9ACTN</name>
<organism evidence="1 2">
    <name type="scientific">Catenuloplanes nepalensis</name>
    <dbReference type="NCBI Taxonomy" id="587533"/>
    <lineage>
        <taxon>Bacteria</taxon>
        <taxon>Bacillati</taxon>
        <taxon>Actinomycetota</taxon>
        <taxon>Actinomycetes</taxon>
        <taxon>Micromonosporales</taxon>
        <taxon>Micromonosporaceae</taxon>
        <taxon>Catenuloplanes</taxon>
    </lineage>
</organism>
<evidence type="ECO:0000313" key="1">
    <source>
        <dbReference type="EMBL" id="MDP9792278.1"/>
    </source>
</evidence>
<comment type="caution">
    <text evidence="1">The sequence shown here is derived from an EMBL/GenBank/DDBJ whole genome shotgun (WGS) entry which is preliminary data.</text>
</comment>
<evidence type="ECO:0000313" key="2">
    <source>
        <dbReference type="Proteomes" id="UP001240984"/>
    </source>
</evidence>
<dbReference type="Proteomes" id="UP001240984">
    <property type="component" value="Unassembled WGS sequence"/>
</dbReference>
<protein>
    <submittedName>
        <fullName evidence="1">Uncharacterized protein</fullName>
    </submittedName>
</protein>